<protein>
    <submittedName>
        <fullName evidence="2">Uncharacterized protein</fullName>
    </submittedName>
</protein>
<evidence type="ECO:0000313" key="2">
    <source>
        <dbReference type="EMBL" id="VDP47094.1"/>
    </source>
</evidence>
<dbReference type="Proteomes" id="UP000277204">
    <property type="component" value="Unassembled WGS sequence"/>
</dbReference>
<name>A0A183N533_9TREM</name>
<evidence type="ECO:0000256" key="1">
    <source>
        <dbReference type="SAM" id="MobiDB-lite"/>
    </source>
</evidence>
<evidence type="ECO:0000313" key="3">
    <source>
        <dbReference type="Proteomes" id="UP000277204"/>
    </source>
</evidence>
<keyword evidence="3" id="KW-1185">Reference proteome</keyword>
<organism evidence="2 3">
    <name type="scientific">Schistosoma margrebowiei</name>
    <dbReference type="NCBI Taxonomy" id="48269"/>
    <lineage>
        <taxon>Eukaryota</taxon>
        <taxon>Metazoa</taxon>
        <taxon>Spiralia</taxon>
        <taxon>Lophotrochozoa</taxon>
        <taxon>Platyhelminthes</taxon>
        <taxon>Trematoda</taxon>
        <taxon>Digenea</taxon>
        <taxon>Strigeidida</taxon>
        <taxon>Schistosomatoidea</taxon>
        <taxon>Schistosomatidae</taxon>
        <taxon>Schistosoma</taxon>
    </lineage>
</organism>
<dbReference type="AlphaFoldDB" id="A0A183N533"/>
<accession>A0A183N533</accession>
<dbReference type="EMBL" id="UZAI01019691">
    <property type="protein sequence ID" value="VDP47094.1"/>
    <property type="molecule type" value="Genomic_DNA"/>
</dbReference>
<feature type="region of interest" description="Disordered" evidence="1">
    <location>
        <begin position="1"/>
        <end position="26"/>
    </location>
</feature>
<gene>
    <name evidence="2" type="ORF">SMRZ_LOCUS23408</name>
</gene>
<sequence>MESSRPKEKRKTKEHITPRNGNRHEKDEQELDGLLCFHIHFELPASITYIPHVKKLSQYNYKEIQIGSKLLFLHS</sequence>
<reference evidence="2 3" key="1">
    <citation type="submission" date="2018-11" db="EMBL/GenBank/DDBJ databases">
        <authorList>
            <consortium name="Pathogen Informatics"/>
        </authorList>
    </citation>
    <scope>NUCLEOTIDE SEQUENCE [LARGE SCALE GENOMIC DNA]</scope>
    <source>
        <strain evidence="2 3">Zambia</strain>
    </source>
</reference>
<feature type="compositionally biased region" description="Basic and acidic residues" evidence="1">
    <location>
        <begin position="14"/>
        <end position="26"/>
    </location>
</feature>
<proteinExistence type="predicted"/>